<comment type="cofactor">
    <cofactor evidence="1 7">
        <name>Mg(2+)</name>
        <dbReference type="ChEBI" id="CHEBI:18420"/>
    </cofactor>
</comment>
<name>A0AA48GR05_9BACT</name>
<dbReference type="KEGG" id="msil:METEAL_18040"/>
<evidence type="ECO:0000256" key="4">
    <source>
        <dbReference type="ARBA" id="ARBA00022801"/>
    </source>
</evidence>
<reference evidence="9" key="1">
    <citation type="journal article" date="2023" name="Int. J. Syst. Evol. Microbiol.">
        <title>Mesoterricola silvestris gen. nov., sp. nov., Mesoterricola sediminis sp. nov., Geothrix oryzae sp. nov., Geothrix edaphica sp. nov., Geothrix rubra sp. nov., and Geothrix limicola sp. nov., six novel members of Acidobacteriota isolated from soils.</title>
        <authorList>
            <person name="Itoh H."/>
            <person name="Sugisawa Y."/>
            <person name="Mise K."/>
            <person name="Xu Z."/>
            <person name="Kuniyasu M."/>
            <person name="Ushijima N."/>
            <person name="Kawano K."/>
            <person name="Kobayashi E."/>
            <person name="Shiratori Y."/>
            <person name="Masuda Y."/>
            <person name="Senoo K."/>
        </authorList>
    </citation>
    <scope>NUCLEOTIDE SEQUENCE [LARGE SCALE GENOMIC DNA]</scope>
    <source>
        <strain evidence="9">W79</strain>
    </source>
</reference>
<feature type="binding site" evidence="7">
    <location>
        <position position="55"/>
    </location>
    <ligand>
        <name>substrate</name>
    </ligand>
</feature>
<dbReference type="Gene3D" id="3.90.80.10">
    <property type="entry name" value="Inorganic pyrophosphatase"/>
    <property type="match status" value="1"/>
</dbReference>
<organism evidence="8 9">
    <name type="scientific">Mesoterricola silvestris</name>
    <dbReference type="NCBI Taxonomy" id="2927979"/>
    <lineage>
        <taxon>Bacteria</taxon>
        <taxon>Pseudomonadati</taxon>
        <taxon>Acidobacteriota</taxon>
        <taxon>Holophagae</taxon>
        <taxon>Holophagales</taxon>
        <taxon>Holophagaceae</taxon>
        <taxon>Mesoterricola</taxon>
    </lineage>
</organism>
<comment type="subunit">
    <text evidence="7">Homohexamer.</text>
</comment>
<dbReference type="AlphaFoldDB" id="A0AA48GR05"/>
<feature type="binding site" evidence="7">
    <location>
        <position position="70"/>
    </location>
    <ligand>
        <name>Mg(2+)</name>
        <dbReference type="ChEBI" id="CHEBI:18420"/>
        <label>2</label>
    </ligand>
</feature>
<evidence type="ECO:0000313" key="9">
    <source>
        <dbReference type="Proteomes" id="UP001238179"/>
    </source>
</evidence>
<comment type="catalytic activity">
    <reaction evidence="6 7">
        <text>diphosphate + H2O = 2 phosphate + H(+)</text>
        <dbReference type="Rhea" id="RHEA:24576"/>
        <dbReference type="ChEBI" id="CHEBI:15377"/>
        <dbReference type="ChEBI" id="CHEBI:15378"/>
        <dbReference type="ChEBI" id="CHEBI:33019"/>
        <dbReference type="ChEBI" id="CHEBI:43474"/>
        <dbReference type="EC" id="3.6.1.1"/>
    </reaction>
</comment>
<dbReference type="FunFam" id="3.90.80.10:FF:000003">
    <property type="entry name" value="Inorganic pyrophosphatase"/>
    <property type="match status" value="1"/>
</dbReference>
<dbReference type="SUPFAM" id="SSF50324">
    <property type="entry name" value="Inorganic pyrophosphatase"/>
    <property type="match status" value="1"/>
</dbReference>
<comment type="similarity">
    <text evidence="7">Belongs to the PPase family.</text>
</comment>
<evidence type="ECO:0000256" key="5">
    <source>
        <dbReference type="ARBA" id="ARBA00022842"/>
    </source>
</evidence>
<dbReference type="EC" id="3.6.1.1" evidence="7"/>
<dbReference type="Proteomes" id="UP001238179">
    <property type="component" value="Chromosome"/>
</dbReference>
<proteinExistence type="inferred from homology"/>
<dbReference type="GO" id="GO:0005737">
    <property type="term" value="C:cytoplasm"/>
    <property type="evidence" value="ECO:0007669"/>
    <property type="project" value="UniProtKB-SubCell"/>
</dbReference>
<keyword evidence="9" id="KW-1185">Reference proteome</keyword>
<gene>
    <name evidence="7" type="primary">ppa</name>
    <name evidence="8" type="ORF">METEAL_18040</name>
</gene>
<evidence type="ECO:0000313" key="8">
    <source>
        <dbReference type="EMBL" id="BDU72630.1"/>
    </source>
</evidence>
<accession>A0AA48GR05</accession>
<dbReference type="CDD" id="cd00412">
    <property type="entry name" value="pyrophosphatase"/>
    <property type="match status" value="1"/>
</dbReference>
<dbReference type="EMBL" id="AP027080">
    <property type="protein sequence ID" value="BDU72630.1"/>
    <property type="molecule type" value="Genomic_DNA"/>
</dbReference>
<evidence type="ECO:0000256" key="3">
    <source>
        <dbReference type="ARBA" id="ARBA00022723"/>
    </source>
</evidence>
<dbReference type="GO" id="GO:0006796">
    <property type="term" value="P:phosphate-containing compound metabolic process"/>
    <property type="evidence" value="ECO:0007669"/>
    <property type="project" value="InterPro"/>
</dbReference>
<feature type="binding site" evidence="7">
    <location>
        <position position="65"/>
    </location>
    <ligand>
        <name>Mg(2+)</name>
        <dbReference type="ChEBI" id="CHEBI:18420"/>
        <label>1</label>
    </ligand>
</feature>
<dbReference type="PANTHER" id="PTHR10286">
    <property type="entry name" value="INORGANIC PYROPHOSPHATASE"/>
    <property type="match status" value="1"/>
</dbReference>
<evidence type="ECO:0000256" key="7">
    <source>
        <dbReference type="HAMAP-Rule" id="MF_00209"/>
    </source>
</evidence>
<dbReference type="GO" id="GO:0004427">
    <property type="term" value="F:inorganic diphosphate phosphatase activity"/>
    <property type="evidence" value="ECO:0007669"/>
    <property type="project" value="UniProtKB-UniRule"/>
</dbReference>
<keyword evidence="4 7" id="KW-0378">Hydrolase</keyword>
<dbReference type="InterPro" id="IPR036649">
    <property type="entry name" value="Pyrophosphatase_sf"/>
</dbReference>
<dbReference type="InterPro" id="IPR008162">
    <property type="entry name" value="Pyrophosphatase"/>
</dbReference>
<sequence length="171" mass="18941">MSLHMIGPGKNSPQLVNAVVEIPYGSRVKYEIDHVTSLVKVDRVLYSPIHYPAEYGFIPHTLAPDGDPCDILVLIVGATYPGVIIEAKPIGILRMSDDKGQDDKILSVAASDPNYMHVDTLADLPPHLLREVEHFFLTYKNLESKDVTSGGWAGKEEALAFIEECIQAYRH</sequence>
<keyword evidence="3 7" id="KW-0479">Metal-binding</keyword>
<dbReference type="Pfam" id="PF00719">
    <property type="entry name" value="Pyrophosphatase"/>
    <property type="match status" value="1"/>
</dbReference>
<dbReference type="HAMAP" id="MF_00209">
    <property type="entry name" value="Inorganic_PPase"/>
    <property type="match status" value="1"/>
</dbReference>
<feature type="binding site" evidence="7">
    <location>
        <position position="102"/>
    </location>
    <ligand>
        <name>Mg(2+)</name>
        <dbReference type="ChEBI" id="CHEBI:18420"/>
        <label>1</label>
    </ligand>
</feature>
<evidence type="ECO:0000256" key="6">
    <source>
        <dbReference type="ARBA" id="ARBA00047820"/>
    </source>
</evidence>
<feature type="binding site" evidence="7">
    <location>
        <position position="139"/>
    </location>
    <ligand>
        <name>substrate</name>
    </ligand>
</feature>
<feature type="binding site" evidence="7">
    <location>
        <position position="43"/>
    </location>
    <ligand>
        <name>substrate</name>
    </ligand>
</feature>
<protein>
    <recommendedName>
        <fullName evidence="7">Inorganic pyrophosphatase</fullName>
        <ecNumber evidence="7">3.6.1.1</ecNumber>
    </recommendedName>
    <alternativeName>
        <fullName evidence="7">Pyrophosphate phospho-hydrolase</fullName>
        <shortName evidence="7">PPase</shortName>
    </alternativeName>
</protein>
<feature type="binding site" evidence="7">
    <location>
        <position position="70"/>
    </location>
    <ligand>
        <name>Mg(2+)</name>
        <dbReference type="ChEBI" id="CHEBI:18420"/>
        <label>1</label>
    </ligand>
</feature>
<evidence type="ECO:0000256" key="2">
    <source>
        <dbReference type="ARBA" id="ARBA00022490"/>
    </source>
</evidence>
<keyword evidence="5 7" id="KW-0460">Magnesium</keyword>
<keyword evidence="2 7" id="KW-0963">Cytoplasm</keyword>
<comment type="subcellular location">
    <subcellularLocation>
        <location evidence="7">Cytoplasm</location>
    </subcellularLocation>
</comment>
<dbReference type="RefSeq" id="WP_316415542.1">
    <property type="nucleotide sequence ID" value="NZ_AP027080.1"/>
</dbReference>
<comment type="function">
    <text evidence="7">Catalyzes the hydrolysis of inorganic pyrophosphate (PPi) forming two phosphate ions.</text>
</comment>
<evidence type="ECO:0000256" key="1">
    <source>
        <dbReference type="ARBA" id="ARBA00001946"/>
    </source>
</evidence>
<feature type="binding site" evidence="7">
    <location>
        <position position="29"/>
    </location>
    <ligand>
        <name>substrate</name>
    </ligand>
</feature>
<dbReference type="GO" id="GO:0000287">
    <property type="term" value="F:magnesium ion binding"/>
    <property type="evidence" value="ECO:0007669"/>
    <property type="project" value="UniProtKB-UniRule"/>
</dbReference>